<feature type="signal peptide" evidence="1">
    <location>
        <begin position="1"/>
        <end position="23"/>
    </location>
</feature>
<keyword evidence="3" id="KW-1185">Reference proteome</keyword>
<name>A0A2K3UUH2_9DEIO</name>
<reference evidence="2 3" key="1">
    <citation type="submission" date="2018-01" db="EMBL/GenBank/DDBJ databases">
        <title>Deinococcus koreensis sp. nov., a radiation-resistant bacterium isolated from river water.</title>
        <authorList>
            <person name="Choi A."/>
        </authorList>
    </citation>
    <scope>NUCLEOTIDE SEQUENCE [LARGE SCALE GENOMIC DNA]</scope>
    <source>
        <strain evidence="2 3">SJW1-2</strain>
    </source>
</reference>
<evidence type="ECO:0000313" key="3">
    <source>
        <dbReference type="Proteomes" id="UP000236379"/>
    </source>
</evidence>
<gene>
    <name evidence="2" type="ORF">CVO96_01280</name>
</gene>
<dbReference type="RefSeq" id="WP_103309455.1">
    <property type="nucleotide sequence ID" value="NZ_PPPD01000001.1"/>
</dbReference>
<accession>A0A2K3UUH2</accession>
<comment type="caution">
    <text evidence="2">The sequence shown here is derived from an EMBL/GenBank/DDBJ whole genome shotgun (WGS) entry which is preliminary data.</text>
</comment>
<protein>
    <submittedName>
        <fullName evidence="2">Uncharacterized protein</fullName>
    </submittedName>
</protein>
<dbReference type="EMBL" id="PPPD01000001">
    <property type="protein sequence ID" value="PNY80168.1"/>
    <property type="molecule type" value="Genomic_DNA"/>
</dbReference>
<keyword evidence="1" id="KW-0732">Signal</keyword>
<dbReference type="Proteomes" id="UP000236379">
    <property type="component" value="Unassembled WGS sequence"/>
</dbReference>
<dbReference type="AlphaFoldDB" id="A0A2K3UUH2"/>
<organism evidence="2 3">
    <name type="scientific">Deinococcus koreensis</name>
    <dbReference type="NCBI Taxonomy" id="2054903"/>
    <lineage>
        <taxon>Bacteria</taxon>
        <taxon>Thermotogati</taxon>
        <taxon>Deinococcota</taxon>
        <taxon>Deinococci</taxon>
        <taxon>Deinococcales</taxon>
        <taxon>Deinococcaceae</taxon>
        <taxon>Deinococcus</taxon>
    </lineage>
</organism>
<evidence type="ECO:0000256" key="1">
    <source>
        <dbReference type="SAM" id="SignalP"/>
    </source>
</evidence>
<proteinExistence type="predicted"/>
<dbReference type="OrthoDB" id="8017431at2"/>
<evidence type="ECO:0000313" key="2">
    <source>
        <dbReference type="EMBL" id="PNY80168.1"/>
    </source>
</evidence>
<sequence>MTILSNWLRSALFPSSWPLLLLAACAPAQQPAPLPDPAAFRPAPGDTRAVPEVGEMGRWMITRNLQNATWLGEKVQGRTLREPVNVVLIDRVAQTPAEAGARLQAAMLGAGYPPRNMHSDGYWGLLNGELRPQLPASGRGEAFSDGPWYGSNNHGRAFGPWKTAGGYVFTAAFSREDFRLLPRPGHTYNSFQAAREDLANRLTTRTFYRKVGYIELGSRLDTPGETTADHDGRAVLMVATQ</sequence>
<feature type="chain" id="PRO_5014398640" evidence="1">
    <location>
        <begin position="24"/>
        <end position="241"/>
    </location>
</feature>